<dbReference type="InterPro" id="IPR006566">
    <property type="entry name" value="FBD"/>
</dbReference>
<dbReference type="Pfam" id="PF00646">
    <property type="entry name" value="F-box"/>
    <property type="match status" value="1"/>
</dbReference>
<dbReference type="EMBL" id="PQIB02000011">
    <property type="protein sequence ID" value="RLM85513.1"/>
    <property type="molecule type" value="Genomic_DNA"/>
</dbReference>
<feature type="domain" description="FBD" evidence="3">
    <location>
        <begin position="392"/>
        <end position="433"/>
    </location>
</feature>
<protein>
    <recommendedName>
        <fullName evidence="7">F-box domain-containing protein</fullName>
    </recommendedName>
</protein>
<dbReference type="Gene3D" id="3.80.10.10">
    <property type="entry name" value="Ribonuclease Inhibitor"/>
    <property type="match status" value="1"/>
</dbReference>
<reference evidence="6" key="1">
    <citation type="journal article" date="2019" name="Nat. Commun.">
        <title>The genome of broomcorn millet.</title>
        <authorList>
            <person name="Zou C."/>
            <person name="Miki D."/>
            <person name="Li D."/>
            <person name="Tang Q."/>
            <person name="Xiao L."/>
            <person name="Rajput S."/>
            <person name="Deng P."/>
            <person name="Jia W."/>
            <person name="Huang R."/>
            <person name="Zhang M."/>
            <person name="Sun Y."/>
            <person name="Hu J."/>
            <person name="Fu X."/>
            <person name="Schnable P.S."/>
            <person name="Li F."/>
            <person name="Zhang H."/>
            <person name="Feng B."/>
            <person name="Zhu X."/>
            <person name="Liu R."/>
            <person name="Schnable J.C."/>
            <person name="Zhu J.-K."/>
            <person name="Zhang H."/>
        </authorList>
    </citation>
    <scope>NUCLEOTIDE SEQUENCE [LARGE SCALE GENOMIC DNA]</scope>
</reference>
<dbReference type="STRING" id="4540.A0A3L6QP42"/>
<proteinExistence type="predicted"/>
<feature type="compositionally biased region" description="Pro residues" evidence="1">
    <location>
        <begin position="35"/>
        <end position="47"/>
    </location>
</feature>
<dbReference type="SUPFAM" id="SSF81383">
    <property type="entry name" value="F-box domain"/>
    <property type="match status" value="1"/>
</dbReference>
<dbReference type="InterPro" id="IPR001810">
    <property type="entry name" value="F-box_dom"/>
</dbReference>
<organism evidence="5 6">
    <name type="scientific">Panicum miliaceum</name>
    <name type="common">Proso millet</name>
    <name type="synonym">Broomcorn millet</name>
    <dbReference type="NCBI Taxonomy" id="4540"/>
    <lineage>
        <taxon>Eukaryota</taxon>
        <taxon>Viridiplantae</taxon>
        <taxon>Streptophyta</taxon>
        <taxon>Embryophyta</taxon>
        <taxon>Tracheophyta</taxon>
        <taxon>Spermatophyta</taxon>
        <taxon>Magnoliopsida</taxon>
        <taxon>Liliopsida</taxon>
        <taxon>Poales</taxon>
        <taxon>Poaceae</taxon>
        <taxon>PACMAD clade</taxon>
        <taxon>Panicoideae</taxon>
        <taxon>Panicodae</taxon>
        <taxon>Paniceae</taxon>
        <taxon>Panicinae</taxon>
        <taxon>Panicum</taxon>
        <taxon>Panicum sect. Panicum</taxon>
    </lineage>
</organism>
<dbReference type="InterPro" id="IPR032675">
    <property type="entry name" value="LRR_dom_sf"/>
</dbReference>
<evidence type="ECO:0000256" key="1">
    <source>
        <dbReference type="SAM" id="MobiDB-lite"/>
    </source>
</evidence>
<dbReference type="Proteomes" id="UP000275267">
    <property type="component" value="Unassembled WGS sequence"/>
</dbReference>
<dbReference type="AlphaFoldDB" id="A0A3L6QP42"/>
<accession>A0A3L6QP42</accession>
<dbReference type="PANTHER" id="PTHR32141">
    <property type="match status" value="1"/>
</dbReference>
<dbReference type="Pfam" id="PF24758">
    <property type="entry name" value="LRR_At5g56370"/>
    <property type="match status" value="2"/>
</dbReference>
<dbReference type="PANTHER" id="PTHR32141:SF123">
    <property type="entry name" value="F-BOX DOMAIN-CONTAINING PROTEIN"/>
    <property type="match status" value="1"/>
</dbReference>
<evidence type="ECO:0008006" key="7">
    <source>
        <dbReference type="Google" id="ProtNLM"/>
    </source>
</evidence>
<dbReference type="SUPFAM" id="SSF52047">
    <property type="entry name" value="RNI-like"/>
    <property type="match status" value="1"/>
</dbReference>
<feature type="domain" description="F-box/LRR-repeat protein 15/At3g58940/PEG3-like LRR" evidence="4">
    <location>
        <begin position="146"/>
        <end position="373"/>
    </location>
</feature>
<comment type="caution">
    <text evidence="5">The sequence shown here is derived from an EMBL/GenBank/DDBJ whole genome shotgun (WGS) entry which is preliminary data.</text>
</comment>
<name>A0A3L6QP42_PANMI</name>
<feature type="region of interest" description="Disordered" evidence="1">
    <location>
        <begin position="1"/>
        <end position="59"/>
    </location>
</feature>
<evidence type="ECO:0000313" key="6">
    <source>
        <dbReference type="Proteomes" id="UP000275267"/>
    </source>
</evidence>
<dbReference type="InterPro" id="IPR036047">
    <property type="entry name" value="F-box-like_dom_sf"/>
</dbReference>
<dbReference type="Pfam" id="PF08387">
    <property type="entry name" value="FBD"/>
    <property type="match status" value="2"/>
</dbReference>
<dbReference type="OrthoDB" id="1939276at2759"/>
<evidence type="ECO:0000313" key="5">
    <source>
        <dbReference type="EMBL" id="RLM85513.1"/>
    </source>
</evidence>
<feature type="domain" description="F-box/LRR-repeat protein 15/At3g58940/PEG3-like LRR" evidence="4">
    <location>
        <begin position="465"/>
        <end position="507"/>
    </location>
</feature>
<evidence type="ECO:0000259" key="2">
    <source>
        <dbReference type="Pfam" id="PF00646"/>
    </source>
</evidence>
<dbReference type="InterPro" id="IPR055411">
    <property type="entry name" value="LRR_FXL15/At3g58940/PEG3-like"/>
</dbReference>
<gene>
    <name evidence="5" type="ORF">C2845_PM04G07710</name>
</gene>
<sequence length="563" mass="62645">MEPPGRSSKRRRSDSGELEAGESSPVAAEATEVPNPHPATPPSPSSPPSDEGGGGGGVDYISGLPDAILGEIIALLSTRDAARVQTLASRWRHIWRAAPLNLDSSELPDADEALAGAVSRILADHPGPGLRFCIPSHIVRDRPAAVDAWLRSPALVSLQELDFCLGPSCWSRRELPASTFRFAATLRVATFSELDLLDAKVEALHFPQLTHLALQDVSMAKGSLHTIISSSSCPVLECLLLDNCYGCRRLRISSNSLRSIAVGVDMHIVKPRLKEVTIVNAPCLERFLHIKIDEPVNVPVIVAPKLETLGCLNDEIDSSGLVFGTTVLQGFLVVSLTTVVRSVKILALKSLYIKLDTVIGLMKCFPCLEKLYIKSCISGKATNRWRRKHRDFIKCSDIRLKTIVLEQYRGIRSQVNFASFFLLNARELELMTLELESEDYNEEFVAEQHGMLQMEKRASRGARELQVINMTTVVRNVKILAVKSSHIDLDMVIDLMKCFPCLEKLYIKCCISGDMNRWRRKQRQFIKCFDIHLKTIVLQKYRGTRSQVNFASFFLLKVRGDDA</sequence>
<feature type="domain" description="FBD" evidence="3">
    <location>
        <begin position="525"/>
        <end position="555"/>
    </location>
</feature>
<keyword evidence="6" id="KW-1185">Reference proteome</keyword>
<dbReference type="InterPro" id="IPR055302">
    <property type="entry name" value="F-box_dom-containing"/>
</dbReference>
<evidence type="ECO:0000259" key="4">
    <source>
        <dbReference type="Pfam" id="PF24758"/>
    </source>
</evidence>
<evidence type="ECO:0000259" key="3">
    <source>
        <dbReference type="Pfam" id="PF08387"/>
    </source>
</evidence>
<feature type="domain" description="F-box" evidence="2">
    <location>
        <begin position="61"/>
        <end position="98"/>
    </location>
</feature>